<protein>
    <recommendedName>
        <fullName evidence="4">Lipoprotein</fullName>
    </recommendedName>
</protein>
<proteinExistence type="predicted"/>
<accession>A0A1L3GJE0</accession>
<sequence>MKITGSMLSLALLAVLQAGCSAYRSQEVPFRAPSSYANMQVVSGAQLASRAFVDKSEAISAFGFDIRSAGLLPVQVVFDNQGEQALTVVPEQSFLIDSTGSLWNLLDSRTAYMRIEQSSEYARIAKGGGKGAMLGAAGGAVLGAAIGILSGENVGSALFKGAAVGGAGGAVVGGTQGAGDDEAGRQIARDLANKSLINEAIQPGSLAQGFLFFPGEAESAAQLRLQVREVATGKVHTVVMPLQ</sequence>
<dbReference type="EMBL" id="CP015518">
    <property type="protein sequence ID" value="APG26056.1"/>
    <property type="molecule type" value="Genomic_DNA"/>
</dbReference>
<dbReference type="KEGG" id="pace:A6070_08380"/>
<feature type="signal peptide" evidence="1">
    <location>
        <begin position="1"/>
        <end position="18"/>
    </location>
</feature>
<reference evidence="2 3" key="1">
    <citation type="journal article" date="2017" name="Genome Announc.">
        <title>Complete Genome Sequences of Two Acetylene-Fermenting Pelobacter acetylenicus Strains.</title>
        <authorList>
            <person name="Sutton J.M."/>
            <person name="Baesman S.M."/>
            <person name="Fierst J.L."/>
            <person name="Poret-Peterson A.T."/>
            <person name="Oremland R.S."/>
            <person name="Dunlap D.S."/>
            <person name="Akob D.M."/>
        </authorList>
    </citation>
    <scope>NUCLEOTIDE SEQUENCE [LARGE SCALE GENOMIC DNA]</scope>
    <source>
        <strain evidence="2 3">DSM 3247</strain>
    </source>
</reference>
<gene>
    <name evidence="2" type="ORF">A7E75_14345</name>
</gene>
<name>A0A1L3GJE0_SYNAC</name>
<dbReference type="RefSeq" id="WP_072287895.1">
    <property type="nucleotide sequence ID" value="NZ_CP015455.1"/>
</dbReference>
<dbReference type="Proteomes" id="UP000182264">
    <property type="component" value="Chromosome"/>
</dbReference>
<evidence type="ECO:0000313" key="2">
    <source>
        <dbReference type="EMBL" id="APG26056.1"/>
    </source>
</evidence>
<organism evidence="2 3">
    <name type="scientific">Syntrophotalea acetylenica</name>
    <name type="common">Pelobacter acetylenicus</name>
    <dbReference type="NCBI Taxonomy" id="29542"/>
    <lineage>
        <taxon>Bacteria</taxon>
        <taxon>Pseudomonadati</taxon>
        <taxon>Thermodesulfobacteriota</taxon>
        <taxon>Desulfuromonadia</taxon>
        <taxon>Desulfuromonadales</taxon>
        <taxon>Syntrophotaleaceae</taxon>
        <taxon>Syntrophotalea</taxon>
    </lineage>
</organism>
<evidence type="ECO:0000313" key="3">
    <source>
        <dbReference type="Proteomes" id="UP000182264"/>
    </source>
</evidence>
<feature type="chain" id="PRO_5012927763" description="Lipoprotein" evidence="1">
    <location>
        <begin position="19"/>
        <end position="243"/>
    </location>
</feature>
<keyword evidence="3" id="KW-1185">Reference proteome</keyword>
<dbReference type="STRING" id="29542.A6070_08380"/>
<dbReference type="OrthoDB" id="5465302at2"/>
<evidence type="ECO:0000256" key="1">
    <source>
        <dbReference type="SAM" id="SignalP"/>
    </source>
</evidence>
<dbReference type="AlphaFoldDB" id="A0A1L3GJE0"/>
<keyword evidence="1" id="KW-0732">Signal</keyword>
<evidence type="ECO:0008006" key="4">
    <source>
        <dbReference type="Google" id="ProtNLM"/>
    </source>
</evidence>